<gene>
    <name evidence="3" type="primary">LOC123168851</name>
</gene>
<dbReference type="OMA" id="QGATLCM"/>
<reference evidence="3" key="1">
    <citation type="submission" date="2018-08" db="EMBL/GenBank/DDBJ databases">
        <authorList>
            <person name="Rossello M."/>
        </authorList>
    </citation>
    <scope>NUCLEOTIDE SEQUENCE [LARGE SCALE GENOMIC DNA]</scope>
    <source>
        <strain evidence="3">cv. Chinese Spring</strain>
    </source>
</reference>
<dbReference type="Pfam" id="PF04484">
    <property type="entry name" value="QWRF"/>
    <property type="match status" value="1"/>
</dbReference>
<dbReference type="EnsemblPlants" id="TraesCS1D02G214600.2">
    <property type="protein sequence ID" value="TraesCS1D02G214600.2"/>
    <property type="gene ID" value="TraesCS1D02G214600"/>
</dbReference>
<name>A0A3B5ZUE9_WHEAT</name>
<proteinExistence type="inferred from homology"/>
<evidence type="ECO:0000313" key="3">
    <source>
        <dbReference type="EnsemblPlants" id="TraesCS1D02G214600.2"/>
    </source>
</evidence>
<reference evidence="3" key="2">
    <citation type="submission" date="2018-10" db="UniProtKB">
        <authorList>
            <consortium name="EnsemblPlants"/>
        </authorList>
    </citation>
    <scope>IDENTIFICATION</scope>
</reference>
<feature type="region of interest" description="Disordered" evidence="2">
    <location>
        <begin position="1"/>
        <end position="29"/>
    </location>
</feature>
<dbReference type="GO" id="GO:0051225">
    <property type="term" value="P:spindle assembly"/>
    <property type="evidence" value="ECO:0000318"/>
    <property type="project" value="GO_Central"/>
</dbReference>
<dbReference type="OrthoDB" id="663033at2759"/>
<evidence type="ECO:0000256" key="2">
    <source>
        <dbReference type="SAM" id="MobiDB-lite"/>
    </source>
</evidence>
<dbReference type="GO" id="GO:0008017">
    <property type="term" value="F:microtubule binding"/>
    <property type="evidence" value="ECO:0000318"/>
    <property type="project" value="GO_Central"/>
</dbReference>
<dbReference type="AlphaFoldDB" id="A0A3B5ZUE9"/>
<feature type="compositionally biased region" description="Low complexity" evidence="2">
    <location>
        <begin position="14"/>
        <end position="29"/>
    </location>
</feature>
<dbReference type="STRING" id="4565.A0A3B5ZUE9"/>
<dbReference type="Proteomes" id="UP000019116">
    <property type="component" value="Chromosome 1D"/>
</dbReference>
<dbReference type="GO" id="GO:0005880">
    <property type="term" value="C:nuclear microtubule"/>
    <property type="evidence" value="ECO:0000318"/>
    <property type="project" value="GO_Central"/>
</dbReference>
<dbReference type="PANTHER" id="PTHR31807:SF27">
    <property type="entry name" value="QWRF MOTIF-CONTAINING PROTEIN 7"/>
    <property type="match status" value="1"/>
</dbReference>
<dbReference type="Gramene" id="TraesPARA_EIv1.0_0279450.1">
    <property type="protein sequence ID" value="TraesPARA_EIv1.0_0279450.1.CDS"/>
    <property type="gene ID" value="TraesPARA_EIv1.0_0279450"/>
</dbReference>
<organism evidence="3">
    <name type="scientific">Triticum aestivum</name>
    <name type="common">Wheat</name>
    <dbReference type="NCBI Taxonomy" id="4565"/>
    <lineage>
        <taxon>Eukaryota</taxon>
        <taxon>Viridiplantae</taxon>
        <taxon>Streptophyta</taxon>
        <taxon>Embryophyta</taxon>
        <taxon>Tracheophyta</taxon>
        <taxon>Spermatophyta</taxon>
        <taxon>Magnoliopsida</taxon>
        <taxon>Liliopsida</taxon>
        <taxon>Poales</taxon>
        <taxon>Poaceae</taxon>
        <taxon>BOP clade</taxon>
        <taxon>Pooideae</taxon>
        <taxon>Triticodae</taxon>
        <taxon>Triticeae</taxon>
        <taxon>Triticinae</taxon>
        <taxon>Triticum</taxon>
    </lineage>
</organism>
<protein>
    <submittedName>
        <fullName evidence="3">Uncharacterized protein</fullName>
    </submittedName>
</protein>
<evidence type="ECO:0000313" key="4">
    <source>
        <dbReference type="Proteomes" id="UP000019116"/>
    </source>
</evidence>
<dbReference type="PANTHER" id="PTHR31807">
    <property type="entry name" value="AUGMIN FAMILY MEMBER"/>
    <property type="match status" value="1"/>
</dbReference>
<keyword evidence="4" id="KW-1185">Reference proteome</keyword>
<dbReference type="InterPro" id="IPR007573">
    <property type="entry name" value="QWRF"/>
</dbReference>
<feature type="compositionally biased region" description="Low complexity" evidence="2">
    <location>
        <begin position="70"/>
        <end position="81"/>
    </location>
</feature>
<comment type="similarity">
    <text evidence="1">Belongs to the QWRF family.</text>
</comment>
<evidence type="ECO:0000256" key="1">
    <source>
        <dbReference type="ARBA" id="ARBA00010016"/>
    </source>
</evidence>
<dbReference type="Gramene" id="TraesCS1D03G0536800.2">
    <property type="protein sequence ID" value="TraesCS1D03G0536800.2.CDS"/>
    <property type="gene ID" value="TraesCS1D03G0536800"/>
</dbReference>
<dbReference type="Gramene" id="TraesCS1D02G214600.2">
    <property type="protein sequence ID" value="TraesCS1D02G214600.2"/>
    <property type="gene ID" value="TraesCS1D02G214600"/>
</dbReference>
<sequence length="383" mass="41112">MESAGGSIPRPQTASARRLGRSSSSASRAGAGAFAYDGMRAAPLFSSANFARSLRKAASFGHKKKPSPGDADAAAQPPRRALSSKDQNTVHGADAGAVTLSPLRSPPQPGVGARQGPWEPTRRRRSTGGASPDETPADKVSAGALRDMMARKREGSEKEETVHRARVLATRLLQWRFANARMEKAVARATSAAENKLFYTWLRVAELRNIHAAKRIVAQRRRQKLKLERLLRPQLPLLAPWESLDKPHSDAVTDLAGALSAACTPLPVTAGAQGATLCMQVDMESLHEIMFACVGTVTEIEANADTFYATAGATSGALGELASTIRQEVEGLEEAMRLSRIVTRLQMQEASLRTNLVQAKHKRDHDMGVAFVAPATAASGWCY</sequence>
<feature type="region of interest" description="Disordered" evidence="2">
    <location>
        <begin position="56"/>
        <end position="145"/>
    </location>
</feature>
<dbReference type="GO" id="GO:0005737">
    <property type="term" value="C:cytoplasm"/>
    <property type="evidence" value="ECO:0000318"/>
    <property type="project" value="GO_Central"/>
</dbReference>
<accession>A0A3B5ZUE9</accession>